<dbReference type="EMBL" id="JAAZQQ010000001">
    <property type="protein sequence ID" value="NKX43170.1"/>
    <property type="molecule type" value="Genomic_DNA"/>
</dbReference>
<organism evidence="2 3">
    <name type="scientific">Roseicyclus persicicus</name>
    <dbReference type="NCBI Taxonomy" id="2650661"/>
    <lineage>
        <taxon>Bacteria</taxon>
        <taxon>Pseudomonadati</taxon>
        <taxon>Pseudomonadota</taxon>
        <taxon>Alphaproteobacteria</taxon>
        <taxon>Rhodobacterales</taxon>
        <taxon>Roseobacteraceae</taxon>
        <taxon>Roseicyclus</taxon>
    </lineage>
</organism>
<dbReference type="PANTHER" id="PTHR43058">
    <property type="entry name" value="SLR0655 PROTEIN"/>
    <property type="match status" value="1"/>
</dbReference>
<name>A0A7X6JVY5_9RHOB</name>
<gene>
    <name evidence="2" type="ORF">HCU73_01085</name>
</gene>
<dbReference type="PANTHER" id="PTHR43058:SF1">
    <property type="entry name" value="DUF427 DOMAIN-CONTAINING PROTEIN"/>
    <property type="match status" value="1"/>
</dbReference>
<protein>
    <submittedName>
        <fullName evidence="2">DUF427 domain-containing protein</fullName>
    </submittedName>
</protein>
<evidence type="ECO:0000259" key="1">
    <source>
        <dbReference type="Pfam" id="PF04248"/>
    </source>
</evidence>
<feature type="domain" description="DUF427" evidence="1">
    <location>
        <begin position="27"/>
        <end position="119"/>
    </location>
</feature>
<keyword evidence="3" id="KW-1185">Reference proteome</keyword>
<dbReference type="AlphaFoldDB" id="A0A7X6JVY5"/>
<dbReference type="Proteomes" id="UP000526408">
    <property type="component" value="Unassembled WGS sequence"/>
</dbReference>
<dbReference type="InterPro" id="IPR007361">
    <property type="entry name" value="DUF427"/>
</dbReference>
<dbReference type="RefSeq" id="WP_168621560.1">
    <property type="nucleotide sequence ID" value="NZ_JAAZQQ010000001.1"/>
</dbReference>
<proteinExistence type="predicted"/>
<comment type="caution">
    <text evidence="2">The sequence shown here is derived from an EMBL/GenBank/DDBJ whole genome shotgun (WGS) entry which is preliminary data.</text>
</comment>
<reference evidence="2 3" key="1">
    <citation type="submission" date="2020-04" db="EMBL/GenBank/DDBJ databases">
        <authorList>
            <person name="Yoon J."/>
        </authorList>
    </citation>
    <scope>NUCLEOTIDE SEQUENCE [LARGE SCALE GENOMIC DNA]</scope>
    <source>
        <strain evidence="2 3">KMU-115</strain>
    </source>
</reference>
<dbReference type="Pfam" id="PF04248">
    <property type="entry name" value="NTP_transf_9"/>
    <property type="match status" value="1"/>
</dbReference>
<dbReference type="Gene3D" id="2.170.150.40">
    <property type="entry name" value="Domain of unknown function (DUF427)"/>
    <property type="match status" value="1"/>
</dbReference>
<evidence type="ECO:0000313" key="3">
    <source>
        <dbReference type="Proteomes" id="UP000526408"/>
    </source>
</evidence>
<accession>A0A7X6JVY5</accession>
<evidence type="ECO:0000313" key="2">
    <source>
        <dbReference type="EMBL" id="NKX43170.1"/>
    </source>
</evidence>
<dbReference type="InterPro" id="IPR038694">
    <property type="entry name" value="DUF427_sf"/>
</dbReference>
<sequence length="161" mass="17833">MTTLLPVENVQDYPRPPRLERVAQPLRVVFAGVPVAETDPGVAWRVLETHHAPTYYLPPEAVLQAALVPSARETWCEWKGRAAYFDLVLNGRRARNAAWSYPAPTARFAPIRDHLAFYATSVDAAYVGDIRVVPQPGDFYGGWVTPNLAGRIKGAAGTLHW</sequence>